<protein>
    <recommendedName>
        <fullName evidence="1">NTF2 fold domain-containing protein</fullName>
    </recommendedName>
</protein>
<dbReference type="InterPro" id="IPR028921">
    <property type="entry name" value="NTF2_fold_dom"/>
</dbReference>
<accession>A0A7H0GXH7</accession>
<evidence type="ECO:0000313" key="3">
    <source>
        <dbReference type="Proteomes" id="UP000516093"/>
    </source>
</evidence>
<name>A0A7H0GXH7_9BACT</name>
<organism evidence="2 3">
    <name type="scientific">Hymenobacter qilianensis</name>
    <dbReference type="NCBI Taxonomy" id="1385715"/>
    <lineage>
        <taxon>Bacteria</taxon>
        <taxon>Pseudomonadati</taxon>
        <taxon>Bacteroidota</taxon>
        <taxon>Cytophagia</taxon>
        <taxon>Cytophagales</taxon>
        <taxon>Hymenobacteraceae</taxon>
        <taxon>Hymenobacter</taxon>
    </lineage>
</organism>
<gene>
    <name evidence="2" type="ORF">H9L05_04700</name>
</gene>
<dbReference type="KEGG" id="hqi:H9L05_04700"/>
<dbReference type="EMBL" id="CP060784">
    <property type="protein sequence ID" value="QNP52993.1"/>
    <property type="molecule type" value="Genomic_DNA"/>
</dbReference>
<dbReference type="Pfam" id="PF15631">
    <property type="entry name" value="Imm-NTF2-2"/>
    <property type="match status" value="1"/>
</dbReference>
<feature type="domain" description="NTF2 fold" evidence="1">
    <location>
        <begin position="96"/>
        <end position="157"/>
    </location>
</feature>
<dbReference type="AlphaFoldDB" id="A0A7H0GXH7"/>
<dbReference type="RefSeq" id="WP_187733223.1">
    <property type="nucleotide sequence ID" value="NZ_BMFN01000001.1"/>
</dbReference>
<keyword evidence="3" id="KW-1185">Reference proteome</keyword>
<sequence>MRIKDILPLIRLLLSSGDIGVSTNAMTTQLLEMTTARAIYFFMLLMLTQPACSQQLNDRTVLGRAYAEKELKFALGGKIQHNIIDNENAIIKDSVTAISIAEPILFSIYGKDNITRQRPYEIYFIDKYWVISGTLLENSVGGTFLIIVDARNSKIVK</sequence>
<dbReference type="Proteomes" id="UP000516093">
    <property type="component" value="Chromosome"/>
</dbReference>
<reference evidence="2 3" key="1">
    <citation type="submission" date="2020-08" db="EMBL/GenBank/DDBJ databases">
        <title>Genome sequence of Hymenobacter qilianensis JCM 19763T.</title>
        <authorList>
            <person name="Hyun D.-W."/>
            <person name="Bae J.-W."/>
        </authorList>
    </citation>
    <scope>NUCLEOTIDE SEQUENCE [LARGE SCALE GENOMIC DNA]</scope>
    <source>
        <strain evidence="2 3">JCM 19763</strain>
    </source>
</reference>
<evidence type="ECO:0000259" key="1">
    <source>
        <dbReference type="Pfam" id="PF15631"/>
    </source>
</evidence>
<evidence type="ECO:0000313" key="2">
    <source>
        <dbReference type="EMBL" id="QNP52993.1"/>
    </source>
</evidence>
<proteinExistence type="predicted"/>